<dbReference type="InterPro" id="IPR011049">
    <property type="entry name" value="Serralysin-like_metalloprot_C"/>
</dbReference>
<protein>
    <submittedName>
        <fullName evidence="2">Uncharacterized protein</fullName>
    </submittedName>
</protein>
<sequence length="1195" mass="131720">MNQVTSDISSNRKITEAESNNDTQFENDCEFLPVEPSIGKSSSRVVKLIARSAEDDVPTPRISHRETITNSRDQISESSRSLLPNTCYPKDFIRTNTLAATRNSAIQRAPEPNEDWDPAPLSLGSKYKTEKLNFGKGQSRGKTLASADWHQQANLQARTRLPDSPIRRIGNTFGHNSSLRICEPTEIVPLTFPGSHIWNTVDKLQTTAPQTEEDMELKPSRRNEYRRIDRLLKEDVLPSQEIIDEYETSYGESIPVKLQVRIDVLKDKLKVAAAAEKKRKAQAKKENPRKTPRINTASSPASGSDYLREPFSVSPIEEEEERSFPAAVSSSSPFSVRNLSELGQHGTGSDRNRPVSIEDDGPLDFRCGSQMKDENKTIVEVEKSAEIRTLPEMTHTAVTTQAFRIGAKTVGIANKLFDDLSEAVMVLKHTRLLTGSGIADEVIRNFERSNYTHKLEKPRFFFLGKSNDTHPHFMINGAPSPSRFIPMFTIPMTENDETMLKIHQQNVLKDSALFQASATGGHNPITWYSTQETWKPKTKVIAVTEDEYNHLVEVRKTRYDDLTMEGETGAQNGTNAGPRSRPAVSATGSLRNRPLAHTSAVWPKWAEESWEHQRTMVNRAKHVAAEWNKEQRERVETANTNLPADKQVKFESVEWERFMRVTGKPRAPIRSMEYFEEEANIWDSEINNDTVLLSPGPAISNKEQTPSPLPQVQNPISVPSAQSVGPLNQQMIPLAQSMSSSAQSIGPLNQQTIPLAQSIDPSAQSMDPSAQSMGSLNQQTIPSAQSMGPSAQSLGPSAQSMGSLNQQTVPSAQSLGPSAQSLGPSAQPIGPSAQSMGPSAQSMGPSAQSLGPSAQSLGPSAQPIGPSAQSMGPSAQSMGPSAQSLGPSAQSLGPSAQPIGPSAQSMGPSAQSMGPSAQSLGPSAQLIVPTQMQNSATVTPVTEQQPVVLQSVESQMPPPRLFNNTLLIDQPKPIHNQNWHEEHRFRSYGNDTMESSYPNLSRSYTASPQFQTSSSGPMQHMRIHGLRQANDMQIPRHFSASPILSHGHSSQAFYTPDPSTSGPVLNGSPPMHQDLQQQYTTQRFPHYQFQQHQFPQHQFPQHQFPQHQFPQNQFPQNQFPQHQSAQHHAHQGQIPRHDSHFIQPEYSSPVPVPFVTLAQVQNSAQSLVQTPDLPGDDSTGESEQGNQTGPWEEQE</sequence>
<keyword evidence="3" id="KW-1185">Reference proteome</keyword>
<evidence type="ECO:0000256" key="1">
    <source>
        <dbReference type="SAM" id="MobiDB-lite"/>
    </source>
</evidence>
<feature type="compositionally biased region" description="Low complexity" evidence="1">
    <location>
        <begin position="1092"/>
        <end position="1124"/>
    </location>
</feature>
<feature type="region of interest" description="Disordered" evidence="1">
    <location>
        <begin position="760"/>
        <end position="921"/>
    </location>
</feature>
<dbReference type="RefSeq" id="XP_024549675.1">
    <property type="nucleotide sequence ID" value="XM_024693886.1"/>
</dbReference>
<dbReference type="Proteomes" id="UP000001798">
    <property type="component" value="Chromosome 7"/>
</dbReference>
<feature type="compositionally biased region" description="Polar residues" evidence="1">
    <location>
        <begin position="902"/>
        <end position="921"/>
    </location>
</feature>
<reference evidence="2 3" key="1">
    <citation type="journal article" date="2011" name="PLoS Genet.">
        <title>Genomic analysis of the necrotrophic fungal pathogens Sclerotinia sclerotiorum and Botrytis cinerea.</title>
        <authorList>
            <person name="Amselem J."/>
            <person name="Cuomo C.A."/>
            <person name="van Kan J.A."/>
            <person name="Viaud M."/>
            <person name="Benito E.P."/>
            <person name="Couloux A."/>
            <person name="Coutinho P.M."/>
            <person name="de Vries R.P."/>
            <person name="Dyer P.S."/>
            <person name="Fillinger S."/>
            <person name="Fournier E."/>
            <person name="Gout L."/>
            <person name="Hahn M."/>
            <person name="Kohn L."/>
            <person name="Lapalu N."/>
            <person name="Plummer K.M."/>
            <person name="Pradier J.M."/>
            <person name="Quevillon E."/>
            <person name="Sharon A."/>
            <person name="Simon A."/>
            <person name="ten Have A."/>
            <person name="Tudzynski B."/>
            <person name="Tudzynski P."/>
            <person name="Wincker P."/>
            <person name="Andrew M."/>
            <person name="Anthouard V."/>
            <person name="Beever R.E."/>
            <person name="Beffa R."/>
            <person name="Benoit I."/>
            <person name="Bouzid O."/>
            <person name="Brault B."/>
            <person name="Chen Z."/>
            <person name="Choquer M."/>
            <person name="Collemare J."/>
            <person name="Cotton P."/>
            <person name="Danchin E.G."/>
            <person name="Da Silva C."/>
            <person name="Gautier A."/>
            <person name="Giraud C."/>
            <person name="Giraud T."/>
            <person name="Gonzalez C."/>
            <person name="Grossetete S."/>
            <person name="Guldener U."/>
            <person name="Henrissat B."/>
            <person name="Howlett B.J."/>
            <person name="Kodira C."/>
            <person name="Kretschmer M."/>
            <person name="Lappartient A."/>
            <person name="Leroch M."/>
            <person name="Levis C."/>
            <person name="Mauceli E."/>
            <person name="Neuveglise C."/>
            <person name="Oeser B."/>
            <person name="Pearson M."/>
            <person name="Poulain J."/>
            <person name="Poussereau N."/>
            <person name="Quesneville H."/>
            <person name="Rascle C."/>
            <person name="Schumacher J."/>
            <person name="Segurens B."/>
            <person name="Sexton A."/>
            <person name="Silva E."/>
            <person name="Sirven C."/>
            <person name="Soanes D.M."/>
            <person name="Talbot N.J."/>
            <person name="Templeton M."/>
            <person name="Yandava C."/>
            <person name="Yarden O."/>
            <person name="Zeng Q."/>
            <person name="Rollins J.A."/>
            <person name="Lebrun M.H."/>
            <person name="Dickman M."/>
        </authorList>
    </citation>
    <scope>NUCLEOTIDE SEQUENCE [LARGE SCALE GENOMIC DNA]</scope>
    <source>
        <strain evidence="2 3">B05.10</strain>
    </source>
</reference>
<dbReference type="GeneID" id="5425584"/>
<reference evidence="2 3" key="2">
    <citation type="journal article" date="2012" name="Eukaryot. Cell">
        <title>Genome update of Botrytis cinerea strains B05.10 and T4.</title>
        <authorList>
            <person name="Staats M."/>
            <person name="van Kan J.A."/>
        </authorList>
    </citation>
    <scope>NUCLEOTIDE SEQUENCE [LARGE SCALE GENOMIC DNA]</scope>
    <source>
        <strain evidence="2 3">B05.10</strain>
    </source>
</reference>
<feature type="compositionally biased region" description="Polar residues" evidence="1">
    <location>
        <begin position="760"/>
        <end position="824"/>
    </location>
</feature>
<organism evidence="2 3">
    <name type="scientific">Botryotinia fuckeliana (strain B05.10)</name>
    <name type="common">Noble rot fungus</name>
    <name type="synonym">Botrytis cinerea</name>
    <dbReference type="NCBI Taxonomy" id="332648"/>
    <lineage>
        <taxon>Eukaryota</taxon>
        <taxon>Fungi</taxon>
        <taxon>Dikarya</taxon>
        <taxon>Ascomycota</taxon>
        <taxon>Pezizomycotina</taxon>
        <taxon>Leotiomycetes</taxon>
        <taxon>Helotiales</taxon>
        <taxon>Sclerotiniaceae</taxon>
        <taxon>Botrytis</taxon>
    </lineage>
</organism>
<feature type="compositionally biased region" description="Polar residues" evidence="1">
    <location>
        <begin position="1047"/>
        <end position="1063"/>
    </location>
</feature>
<feature type="region of interest" description="Disordered" evidence="1">
    <location>
        <begin position="338"/>
        <end position="369"/>
    </location>
</feature>
<accession>A0A384JLV6</accession>
<name>A0A384JLV6_BOTFB</name>
<feature type="region of interest" description="Disordered" evidence="1">
    <location>
        <begin position="565"/>
        <end position="592"/>
    </location>
</feature>
<reference evidence="2 3" key="3">
    <citation type="journal article" date="2017" name="Mol. Plant Pathol.">
        <title>A gapless genome sequence of the fungus Botrytis cinerea.</title>
        <authorList>
            <person name="Van Kan J.A."/>
            <person name="Stassen J.H."/>
            <person name="Mosbach A."/>
            <person name="Van Der Lee T.A."/>
            <person name="Faino L."/>
            <person name="Farmer A.D."/>
            <person name="Papasotiriou D.G."/>
            <person name="Zhou S."/>
            <person name="Seidl M.F."/>
            <person name="Cottam E."/>
            <person name="Edel D."/>
            <person name="Hahn M."/>
            <person name="Schwartz D.C."/>
            <person name="Dietrich R.A."/>
            <person name="Widdison S."/>
            <person name="Scalliet G."/>
        </authorList>
    </citation>
    <scope>NUCLEOTIDE SEQUENCE [LARGE SCALE GENOMIC DNA]</scope>
    <source>
        <strain evidence="2 3">B05.10</strain>
    </source>
</reference>
<feature type="compositionally biased region" description="Polar residues" evidence="1">
    <location>
        <begin position="293"/>
        <end position="302"/>
    </location>
</feature>
<evidence type="ECO:0000313" key="2">
    <source>
        <dbReference type="EMBL" id="ATZ51569.1"/>
    </source>
</evidence>
<dbReference type="OrthoDB" id="10425918at2759"/>
<feature type="region of interest" description="Disordered" evidence="1">
    <location>
        <begin position="1047"/>
        <end position="1072"/>
    </location>
</feature>
<dbReference type="SUPFAM" id="SSF101967">
    <property type="entry name" value="Adhesin YadA, collagen-binding domain"/>
    <property type="match status" value="1"/>
</dbReference>
<gene>
    <name evidence="2" type="ORF">BCIN_07g01790</name>
</gene>
<dbReference type="KEGG" id="bfu:BCIN_07g01790"/>
<feature type="region of interest" description="Disordered" evidence="1">
    <location>
        <begin position="1"/>
        <end position="27"/>
    </location>
</feature>
<feature type="region of interest" description="Disordered" evidence="1">
    <location>
        <begin position="1163"/>
        <end position="1195"/>
    </location>
</feature>
<feature type="compositionally biased region" description="Polar residues" evidence="1">
    <location>
        <begin position="1"/>
        <end position="26"/>
    </location>
</feature>
<dbReference type="EMBL" id="CP009811">
    <property type="protein sequence ID" value="ATZ51569.1"/>
    <property type="molecule type" value="Genomic_DNA"/>
</dbReference>
<proteinExistence type="predicted"/>
<feature type="compositionally biased region" description="Polar residues" evidence="1">
    <location>
        <begin position="867"/>
        <end position="894"/>
    </location>
</feature>
<dbReference type="VEuPathDB" id="FungiDB:Bcin07g01790"/>
<feature type="compositionally biased region" description="Polar residues" evidence="1">
    <location>
        <begin position="832"/>
        <end position="859"/>
    </location>
</feature>
<evidence type="ECO:0000313" key="3">
    <source>
        <dbReference type="Proteomes" id="UP000001798"/>
    </source>
</evidence>
<dbReference type="AlphaFoldDB" id="A0A384JLV6"/>
<feature type="region of interest" description="Disordered" evidence="1">
    <location>
        <begin position="276"/>
        <end position="308"/>
    </location>
</feature>
<feature type="region of interest" description="Disordered" evidence="1">
    <location>
        <begin position="1092"/>
        <end position="1135"/>
    </location>
</feature>